<dbReference type="GO" id="GO:0008237">
    <property type="term" value="F:metallopeptidase activity"/>
    <property type="evidence" value="ECO:0007669"/>
    <property type="project" value="InterPro"/>
</dbReference>
<comment type="similarity">
    <text evidence="1">Belongs to the peptidase U62 family.</text>
</comment>
<protein>
    <submittedName>
        <fullName evidence="5">Peptidase U62</fullName>
    </submittedName>
</protein>
<dbReference type="Proteomes" id="UP000092714">
    <property type="component" value="Unassembled WGS sequence"/>
</dbReference>
<proteinExistence type="inferred from homology"/>
<dbReference type="EMBL" id="MAPZ01000035">
    <property type="protein sequence ID" value="OBY09381.1"/>
    <property type="molecule type" value="Genomic_DNA"/>
</dbReference>
<feature type="domain" description="Metalloprotease TldD/E N-terminal" evidence="2">
    <location>
        <begin position="22"/>
        <end position="84"/>
    </location>
</feature>
<accession>A0A174UFW1</accession>
<dbReference type="InterPro" id="IPR047657">
    <property type="entry name" value="PmbA"/>
</dbReference>
<dbReference type="InterPro" id="IPR045570">
    <property type="entry name" value="Metalloprtase-TldD/E_cen_dom"/>
</dbReference>
<dbReference type="InterPro" id="IPR035068">
    <property type="entry name" value="TldD/PmbA_N"/>
</dbReference>
<reference evidence="5 6" key="1">
    <citation type="submission" date="2016-06" db="EMBL/GenBank/DDBJ databases">
        <authorList>
            <person name="Kjaerup R.B."/>
            <person name="Dalgaard T.S."/>
            <person name="Juul-Madsen H.R."/>
        </authorList>
    </citation>
    <scope>NUCLEOTIDE SEQUENCE [LARGE SCALE GENOMIC DNA]</scope>
    <source>
        <strain evidence="5 6">373-A1</strain>
    </source>
</reference>
<evidence type="ECO:0000313" key="6">
    <source>
        <dbReference type="Proteomes" id="UP000092714"/>
    </source>
</evidence>
<dbReference type="Pfam" id="PF01523">
    <property type="entry name" value="PmbA_TldD_1st"/>
    <property type="match status" value="1"/>
</dbReference>
<dbReference type="PANTHER" id="PTHR43421:SF1">
    <property type="entry name" value="METALLOPROTEASE PMBA"/>
    <property type="match status" value="1"/>
</dbReference>
<evidence type="ECO:0000313" key="5">
    <source>
        <dbReference type="EMBL" id="OBY09381.1"/>
    </source>
</evidence>
<organism evidence="5 6">
    <name type="scientific">Clostridium paraputrificum</name>
    <dbReference type="NCBI Taxonomy" id="29363"/>
    <lineage>
        <taxon>Bacteria</taxon>
        <taxon>Bacillati</taxon>
        <taxon>Bacillota</taxon>
        <taxon>Clostridia</taxon>
        <taxon>Eubacteriales</taxon>
        <taxon>Clostridiaceae</taxon>
        <taxon>Clostridium</taxon>
    </lineage>
</organism>
<dbReference type="PANTHER" id="PTHR43421">
    <property type="entry name" value="METALLOPROTEASE PMBA"/>
    <property type="match status" value="1"/>
</dbReference>
<sequence>MEFREFKEKLFNRAKNEGFQECEIYFTNRESLNITVYEEEVEKYNLNKTFGLSFRGKIQEKMGYSYTEIMDEEAIEMLVKNAKDGAKTVESEDIQFIYEGDKEYEEVKTYSEDLESVKPSELIDIALNMEKEAKQLSDKVVNLGGCSVGYGTSSYGIYNTKGLELSNKTNLLTAYVVPIVEESGEKYDGTGYVTANSLKEVNPRKIAKQGIEEALSRINGKSIKSGKYKTLIYNEAMVSLLSTFAGVFSGDAAQKGLSLLKDREGEIIASSIVTLVDNPLLEDGLASTPFDDEGVATYKKEIISKGKLETLLHNLKTANKAGIKTTGNGFKASYASTVGISPTNFYIEKGSKSIDELYEEVGEGLMITELAGMHSGANSITGDFSLAAKGFYIENGKKSFPVEQITIAGNFFDLLKEIKVIGEDLKFPMSSVGSPSVIINELSVAGK</sequence>
<comment type="caution">
    <text evidence="5">The sequence shown here is derived from an EMBL/GenBank/DDBJ whole genome shotgun (WGS) entry which is preliminary data.</text>
</comment>
<dbReference type="eggNOG" id="COG0312">
    <property type="taxonomic scope" value="Bacteria"/>
</dbReference>
<feature type="domain" description="Metalloprotease TldD/E central" evidence="4">
    <location>
        <begin position="113"/>
        <end position="217"/>
    </location>
</feature>
<keyword evidence="6" id="KW-1185">Reference proteome</keyword>
<dbReference type="SUPFAM" id="SSF111283">
    <property type="entry name" value="Putative modulator of DNA gyrase, PmbA/TldD"/>
    <property type="match status" value="1"/>
</dbReference>
<dbReference type="InterPro" id="IPR002510">
    <property type="entry name" value="Metalloprtase-TldD/E_N"/>
</dbReference>
<dbReference type="Pfam" id="PF19290">
    <property type="entry name" value="PmbA_TldD_2nd"/>
    <property type="match status" value="1"/>
</dbReference>
<dbReference type="Gene3D" id="3.30.2290.10">
    <property type="entry name" value="PmbA/TldD superfamily"/>
    <property type="match status" value="1"/>
</dbReference>
<dbReference type="RefSeq" id="WP_055184034.1">
    <property type="nucleotide sequence ID" value="NZ_CABJAZ010000009.1"/>
</dbReference>
<evidence type="ECO:0000259" key="4">
    <source>
        <dbReference type="Pfam" id="PF19290"/>
    </source>
</evidence>
<feature type="domain" description="Metalloprotease TldD/E C-terminal" evidence="3">
    <location>
        <begin position="225"/>
        <end position="446"/>
    </location>
</feature>
<dbReference type="InterPro" id="IPR036059">
    <property type="entry name" value="TldD/PmbA_sf"/>
</dbReference>
<dbReference type="AlphaFoldDB" id="A0A174UFW1"/>
<dbReference type="OrthoDB" id="9803618at2"/>
<dbReference type="InterPro" id="IPR045569">
    <property type="entry name" value="Metalloprtase-TldD/E_C"/>
</dbReference>
<gene>
    <name evidence="5" type="ORF">CP373A1_16655</name>
</gene>
<evidence type="ECO:0000259" key="3">
    <source>
        <dbReference type="Pfam" id="PF19289"/>
    </source>
</evidence>
<dbReference type="Pfam" id="PF19289">
    <property type="entry name" value="PmbA_TldD_3rd"/>
    <property type="match status" value="1"/>
</dbReference>
<name>A0A174UFW1_9CLOT</name>
<evidence type="ECO:0000259" key="2">
    <source>
        <dbReference type="Pfam" id="PF01523"/>
    </source>
</evidence>
<evidence type="ECO:0000256" key="1">
    <source>
        <dbReference type="ARBA" id="ARBA00005836"/>
    </source>
</evidence>
<dbReference type="GO" id="GO:0005829">
    <property type="term" value="C:cytosol"/>
    <property type="evidence" value="ECO:0007669"/>
    <property type="project" value="TreeGrafter"/>
</dbReference>
<dbReference type="GO" id="GO:0006508">
    <property type="term" value="P:proteolysis"/>
    <property type="evidence" value="ECO:0007669"/>
    <property type="project" value="InterPro"/>
</dbReference>